<dbReference type="InterPro" id="IPR036097">
    <property type="entry name" value="HisK_dim/P_sf"/>
</dbReference>
<dbReference type="PROSITE" id="PS50113">
    <property type="entry name" value="PAC"/>
    <property type="match status" value="1"/>
</dbReference>
<keyword evidence="9 20" id="KW-0812">Transmembrane</keyword>
<evidence type="ECO:0000259" key="24">
    <source>
        <dbReference type="PROSITE" id="PS50112"/>
    </source>
</evidence>
<evidence type="ECO:0000256" key="10">
    <source>
        <dbReference type="ARBA" id="ARBA00022745"/>
    </source>
</evidence>
<dbReference type="InterPro" id="IPR058544">
    <property type="entry name" value="ETR1_N"/>
</dbReference>
<dbReference type="Gene3D" id="3.30.450.40">
    <property type="match status" value="2"/>
</dbReference>
<proteinExistence type="inferred from homology"/>
<dbReference type="Pfam" id="PF00512">
    <property type="entry name" value="HisKA"/>
    <property type="match status" value="1"/>
</dbReference>
<dbReference type="InterPro" id="IPR003594">
    <property type="entry name" value="HATPase_dom"/>
</dbReference>
<reference evidence="26 27" key="1">
    <citation type="submission" date="2021-08" db="EMBL/GenBank/DDBJ databases">
        <title>Draft genome sequence of Spirulina subsalsa with high tolerance to salinity and hype-accumulation of phycocyanin.</title>
        <authorList>
            <person name="Pei H."/>
            <person name="Jiang L."/>
        </authorList>
    </citation>
    <scope>NUCLEOTIDE SEQUENCE [LARGE SCALE GENOMIC DNA]</scope>
    <source>
        <strain evidence="26 27">FACHB-351</strain>
    </source>
</reference>
<feature type="transmembrane region" description="Helical" evidence="20">
    <location>
        <begin position="28"/>
        <end position="53"/>
    </location>
</feature>
<dbReference type="SUPFAM" id="SSF55874">
    <property type="entry name" value="ATPase domain of HSP90 chaperone/DNA topoisomerase II/histidine kinase"/>
    <property type="match status" value="1"/>
</dbReference>
<keyword evidence="7 18" id="KW-0597">Phosphoprotein</keyword>
<feature type="domain" description="PAC" evidence="25">
    <location>
        <begin position="422"/>
        <end position="473"/>
    </location>
</feature>
<evidence type="ECO:0000256" key="11">
    <source>
        <dbReference type="ARBA" id="ARBA00022777"/>
    </source>
</evidence>
<keyword evidence="13 20" id="KW-1133">Transmembrane helix</keyword>
<dbReference type="Gene3D" id="3.30.450.20">
    <property type="entry name" value="PAS domain"/>
    <property type="match status" value="1"/>
</dbReference>
<feature type="domain" description="Response regulatory" evidence="23">
    <location>
        <begin position="961"/>
        <end position="1083"/>
    </location>
</feature>
<dbReference type="InterPro" id="IPR004358">
    <property type="entry name" value="Sig_transdc_His_kin-like_C"/>
</dbReference>
<dbReference type="PROSITE" id="PS50109">
    <property type="entry name" value="HIS_KIN"/>
    <property type="match status" value="1"/>
</dbReference>
<dbReference type="InterPro" id="IPR003661">
    <property type="entry name" value="HisK_dim/P_dom"/>
</dbReference>
<sequence length="1172" mass="133200">MMWEALEFLLSPDFYEPQGSCYIWQTPLLWLFALSDSCIAIAFFILPTLLLYFFWRRRDLPLSSVFVLLAAFLLTAGLATLLNIWTIWYTNYWLSGIFRLLTALFALLTVVKSIQTFPACLSLKTPEFLEDLNQQLKQEIQHRQKVEIALQTLVTGTASVIGNEFFPALVEHLARALEVDAILVTKIIEDSPCVLKTLAWWQDGKLKDNWDYCYLGSPCSQVIEQGESYYFAMNLQQYFPHSELYQNLPAEGYYSVPLCDGQQQVIGSLCLIHRQPLLLTEQTQAILKVFAARASTELQRQQALEALHQAYDELEERVAERTRELVETNKTLEAEIQIRCATETALQESQDFLDRVLNAIADPIYVKDRQHCITTINEAFCDMVGCPRERIMGKTDFDLFFPEEAEALWKADEEVFLRQQATNNEETLTTPSGAVRVFSSKKITFRDASGELRLVGISRDITQRKQMEINLRKVAEREQAISRVIQRMRQSLNLQDIFNVTTKELRHAVKCDRVLIYRFQPDWSGELVAESVARGWKVLVSEQINPTLTQIAINKSECAVRTLDSDNVLIQDTYLQHNQGVFTQKRSSYRCVIDVDLAGFDACYLDLLKEIQAKAYIIVPIFRNNQLWGLLCVYQNTSPRYWQESEIKMVMQIAIHLGVAVQQAELFSQTQEQAEQLRQAKEMADQANRAKSEFLANMSHELRTPLNAILGFAQLMARHPSLMAEQRQYVDIINRSGEHLLDLINNILTMSKIEARQEQLTLKPFHLPQFLEALEAMLVLKAVSQGISLNFDLALDLPCFVITDENRLRQVLLNLLGNALKFTEQGGVTLRVRVLRQEEGPEMPQLDHSSGDITSPSCCLCFEVQDTGPGIAEHELDQLFDPFTQTSTGLKSGQGTGLGLPIAQQFVGLMGGEITVQSVVNQGTCFRVILPVGVVESPPESQSQATSAPGQMLAPHQPIYRILVVEDQMTNRLALVTLLVEMGFQVREAKNGQEAIAIWESWQPHLIWMDLRMPVLDGYEATRQIRAKEQQGESPTPSPVKIIALTASAFEEEQEQIRAAGCDDIVRKPFREKDLIQTLQHHLGAQYISIPNVFYSPVTAPATLSQSDSLDNLIEKLPAAWKQEFLYGVQACSDRLCEELIDQLPPEYEQLAQQLHQLIDEFRFDQLLTLLE</sequence>
<dbReference type="Proteomes" id="UP001526426">
    <property type="component" value="Unassembled WGS sequence"/>
</dbReference>
<keyword evidence="8" id="KW-0808">Transferase</keyword>
<dbReference type="InterPro" id="IPR013656">
    <property type="entry name" value="PAS_4"/>
</dbReference>
<keyword evidence="27" id="KW-1185">Reference proteome</keyword>
<dbReference type="Gene3D" id="3.30.565.10">
    <property type="entry name" value="Histidine kinase-like ATPase, C-terminal domain"/>
    <property type="match status" value="1"/>
</dbReference>
<feature type="coiled-coil region" evidence="19">
    <location>
        <begin position="304"/>
        <end position="331"/>
    </location>
</feature>
<dbReference type="PROSITE" id="PS50046">
    <property type="entry name" value="PHYTOCHROME_2"/>
    <property type="match status" value="1"/>
</dbReference>
<feature type="domain" description="PAS" evidence="24">
    <location>
        <begin position="349"/>
        <end position="419"/>
    </location>
</feature>
<dbReference type="SUPFAM" id="SSF55785">
    <property type="entry name" value="PYP-like sensor domain (PAS domain)"/>
    <property type="match status" value="1"/>
</dbReference>
<dbReference type="Pfam" id="PF02518">
    <property type="entry name" value="HATPase_c"/>
    <property type="match status" value="1"/>
</dbReference>
<feature type="modified residue" description="4-aspartylphosphate" evidence="18">
    <location>
        <position position="1010"/>
    </location>
</feature>
<dbReference type="EMBL" id="JAIHOM010000002">
    <property type="protein sequence ID" value="MCW6034821.1"/>
    <property type="molecule type" value="Genomic_DNA"/>
</dbReference>
<evidence type="ECO:0000256" key="20">
    <source>
        <dbReference type="SAM" id="Phobius"/>
    </source>
</evidence>
<dbReference type="SMART" id="SM00091">
    <property type="entry name" value="PAS"/>
    <property type="match status" value="1"/>
</dbReference>
<evidence type="ECO:0000259" key="22">
    <source>
        <dbReference type="PROSITE" id="PS50109"/>
    </source>
</evidence>
<dbReference type="CDD" id="cd16922">
    <property type="entry name" value="HATPase_EvgS-ArcB-TorS-like"/>
    <property type="match status" value="1"/>
</dbReference>
<dbReference type="CDD" id="cd00130">
    <property type="entry name" value="PAS"/>
    <property type="match status" value="1"/>
</dbReference>
<comment type="caution">
    <text evidence="26">The sequence shown here is derived from an EMBL/GenBank/DDBJ whole genome shotgun (WGS) entry which is preliminary data.</text>
</comment>
<evidence type="ECO:0000256" key="12">
    <source>
        <dbReference type="ARBA" id="ARBA00022824"/>
    </source>
</evidence>
<keyword evidence="14" id="KW-0186">Copper</keyword>
<evidence type="ECO:0000256" key="9">
    <source>
        <dbReference type="ARBA" id="ARBA00022692"/>
    </source>
</evidence>
<dbReference type="InterPro" id="IPR029016">
    <property type="entry name" value="GAF-like_dom_sf"/>
</dbReference>
<evidence type="ECO:0000256" key="17">
    <source>
        <dbReference type="ARBA" id="ARBA00023157"/>
    </source>
</evidence>
<evidence type="ECO:0000256" key="18">
    <source>
        <dbReference type="PROSITE-ProRule" id="PRU00169"/>
    </source>
</evidence>
<dbReference type="InterPro" id="IPR016132">
    <property type="entry name" value="Phyto_chromo_attachment"/>
</dbReference>
<evidence type="ECO:0000259" key="25">
    <source>
        <dbReference type="PROSITE" id="PS50113"/>
    </source>
</evidence>
<dbReference type="Pfam" id="PF08448">
    <property type="entry name" value="PAS_4"/>
    <property type="match status" value="1"/>
</dbReference>
<evidence type="ECO:0000256" key="14">
    <source>
        <dbReference type="ARBA" id="ARBA00023008"/>
    </source>
</evidence>
<dbReference type="InterPro" id="IPR000014">
    <property type="entry name" value="PAS"/>
</dbReference>
<protein>
    <recommendedName>
        <fullName evidence="6">histidine kinase</fullName>
        <ecNumber evidence="6">2.7.13.3</ecNumber>
    </recommendedName>
</protein>
<dbReference type="InterPro" id="IPR005467">
    <property type="entry name" value="His_kinase_dom"/>
</dbReference>
<dbReference type="InterPro" id="IPR003018">
    <property type="entry name" value="GAF"/>
</dbReference>
<evidence type="ECO:0000256" key="6">
    <source>
        <dbReference type="ARBA" id="ARBA00012438"/>
    </source>
</evidence>
<evidence type="ECO:0000256" key="13">
    <source>
        <dbReference type="ARBA" id="ARBA00022989"/>
    </source>
</evidence>
<evidence type="ECO:0000259" key="21">
    <source>
        <dbReference type="PROSITE" id="PS50046"/>
    </source>
</evidence>
<comment type="similarity">
    <text evidence="5">Belongs to the ethylene receptor family.</text>
</comment>
<evidence type="ECO:0000313" key="27">
    <source>
        <dbReference type="Proteomes" id="UP001526426"/>
    </source>
</evidence>
<dbReference type="SUPFAM" id="SSF47384">
    <property type="entry name" value="Homodimeric domain of signal transducing histidine kinase"/>
    <property type="match status" value="1"/>
</dbReference>
<evidence type="ECO:0000256" key="15">
    <source>
        <dbReference type="ARBA" id="ARBA00023012"/>
    </source>
</evidence>
<comment type="cofactor">
    <cofactor evidence="2">
        <name>Cu cation</name>
        <dbReference type="ChEBI" id="CHEBI:23378"/>
    </cofactor>
</comment>
<feature type="domain" description="Phytochrome chromophore attachment site" evidence="21">
    <location>
        <begin position="493"/>
        <end position="656"/>
    </location>
</feature>
<comment type="subcellular location">
    <subcellularLocation>
        <location evidence="3">Endoplasmic reticulum membrane</location>
        <topology evidence="3">Multi-pass membrane protein</topology>
    </subcellularLocation>
</comment>
<dbReference type="InterPro" id="IPR036890">
    <property type="entry name" value="HATPase_C_sf"/>
</dbReference>
<organism evidence="26 27">
    <name type="scientific">Spirulina subsalsa FACHB-351</name>
    <dbReference type="NCBI Taxonomy" id="234711"/>
    <lineage>
        <taxon>Bacteria</taxon>
        <taxon>Bacillati</taxon>
        <taxon>Cyanobacteriota</taxon>
        <taxon>Cyanophyceae</taxon>
        <taxon>Spirulinales</taxon>
        <taxon>Spirulinaceae</taxon>
        <taxon>Spirulina</taxon>
    </lineage>
</organism>
<gene>
    <name evidence="26" type="ORF">K4A83_00820</name>
</gene>
<keyword evidence="19" id="KW-0175">Coiled coil</keyword>
<evidence type="ECO:0000256" key="4">
    <source>
        <dbReference type="ARBA" id="ARBA00006402"/>
    </source>
</evidence>
<dbReference type="SMART" id="SM00388">
    <property type="entry name" value="HisKA"/>
    <property type="match status" value="1"/>
</dbReference>
<dbReference type="Pfam" id="PF01590">
    <property type="entry name" value="GAF"/>
    <property type="match status" value="2"/>
</dbReference>
<dbReference type="InterPro" id="IPR000700">
    <property type="entry name" value="PAS-assoc_C"/>
</dbReference>
<dbReference type="EC" id="2.7.13.3" evidence="6"/>
<dbReference type="SMART" id="SM00065">
    <property type="entry name" value="GAF"/>
    <property type="match status" value="2"/>
</dbReference>
<dbReference type="NCBIfam" id="TIGR00229">
    <property type="entry name" value="sensory_box"/>
    <property type="match status" value="1"/>
</dbReference>
<dbReference type="InterPro" id="IPR035965">
    <property type="entry name" value="PAS-like_dom_sf"/>
</dbReference>
<keyword evidence="10" id="KW-0936">Ethylene signaling pathway</keyword>
<keyword evidence="15" id="KW-0902">Two-component regulatory system</keyword>
<evidence type="ECO:0000313" key="26">
    <source>
        <dbReference type="EMBL" id="MCW6034821.1"/>
    </source>
</evidence>
<evidence type="ECO:0000256" key="2">
    <source>
        <dbReference type="ARBA" id="ARBA00001935"/>
    </source>
</evidence>
<evidence type="ECO:0000256" key="1">
    <source>
        <dbReference type="ARBA" id="ARBA00000085"/>
    </source>
</evidence>
<dbReference type="SUPFAM" id="SSF52172">
    <property type="entry name" value="CheY-like"/>
    <property type="match status" value="1"/>
</dbReference>
<keyword evidence="17" id="KW-1015">Disulfide bond</keyword>
<dbReference type="InterPro" id="IPR001789">
    <property type="entry name" value="Sig_transdc_resp-reg_receiver"/>
</dbReference>
<dbReference type="SUPFAM" id="SSF55781">
    <property type="entry name" value="GAF domain-like"/>
    <property type="match status" value="2"/>
</dbReference>
<accession>A0ABT3KZZ5</accession>
<comment type="catalytic activity">
    <reaction evidence="1">
        <text>ATP + protein L-histidine = ADP + protein N-phospho-L-histidine.</text>
        <dbReference type="EC" id="2.7.13.3"/>
    </reaction>
</comment>
<name>A0ABT3KZZ5_9CYAN</name>
<evidence type="ECO:0000256" key="8">
    <source>
        <dbReference type="ARBA" id="ARBA00022679"/>
    </source>
</evidence>
<evidence type="ECO:0000256" key="3">
    <source>
        <dbReference type="ARBA" id="ARBA00004477"/>
    </source>
</evidence>
<dbReference type="Gene3D" id="1.10.287.130">
    <property type="match status" value="1"/>
</dbReference>
<evidence type="ECO:0000256" key="5">
    <source>
        <dbReference type="ARBA" id="ARBA00009842"/>
    </source>
</evidence>
<dbReference type="Pfam" id="PF25487">
    <property type="entry name" value="ETR1_N"/>
    <property type="match status" value="1"/>
</dbReference>
<dbReference type="PANTHER" id="PTHR43047:SF72">
    <property type="entry name" value="OSMOSENSING HISTIDINE PROTEIN KINASE SLN1"/>
    <property type="match status" value="1"/>
</dbReference>
<evidence type="ECO:0000259" key="23">
    <source>
        <dbReference type="PROSITE" id="PS50110"/>
    </source>
</evidence>
<feature type="transmembrane region" description="Helical" evidence="20">
    <location>
        <begin position="65"/>
        <end position="86"/>
    </location>
</feature>
<evidence type="ECO:0000256" key="19">
    <source>
        <dbReference type="SAM" id="Coils"/>
    </source>
</evidence>
<dbReference type="PROSITE" id="PS50112">
    <property type="entry name" value="PAS"/>
    <property type="match status" value="1"/>
</dbReference>
<evidence type="ECO:0000256" key="7">
    <source>
        <dbReference type="ARBA" id="ARBA00022553"/>
    </source>
</evidence>
<dbReference type="Pfam" id="PF00072">
    <property type="entry name" value="Response_reg"/>
    <property type="match status" value="1"/>
</dbReference>
<dbReference type="CDD" id="cd00082">
    <property type="entry name" value="HisKA"/>
    <property type="match status" value="1"/>
</dbReference>
<dbReference type="PANTHER" id="PTHR43047">
    <property type="entry name" value="TWO-COMPONENT HISTIDINE PROTEIN KINASE"/>
    <property type="match status" value="1"/>
</dbReference>
<dbReference type="PROSITE" id="PS50110">
    <property type="entry name" value="RESPONSE_REGULATORY"/>
    <property type="match status" value="1"/>
</dbReference>
<keyword evidence="12" id="KW-0256">Endoplasmic reticulum</keyword>
<dbReference type="CDD" id="cd17546">
    <property type="entry name" value="REC_hyHK_CKI1_RcsC-like"/>
    <property type="match status" value="1"/>
</dbReference>
<comment type="similarity">
    <text evidence="4">In the N-terminal section; belongs to the phytochrome family.</text>
</comment>
<dbReference type="PRINTS" id="PR00344">
    <property type="entry name" value="BCTRLSENSOR"/>
</dbReference>
<dbReference type="SMART" id="SM00448">
    <property type="entry name" value="REC"/>
    <property type="match status" value="1"/>
</dbReference>
<keyword evidence="16 20" id="KW-0472">Membrane</keyword>
<dbReference type="SMART" id="SM00387">
    <property type="entry name" value="HATPase_c"/>
    <property type="match status" value="1"/>
</dbReference>
<dbReference type="InterPro" id="IPR011006">
    <property type="entry name" value="CheY-like_superfamily"/>
</dbReference>
<keyword evidence="11" id="KW-0418">Kinase</keyword>
<feature type="coiled-coil region" evidence="19">
    <location>
        <begin position="667"/>
        <end position="697"/>
    </location>
</feature>
<dbReference type="Gene3D" id="3.40.50.2300">
    <property type="match status" value="1"/>
</dbReference>
<feature type="domain" description="Histidine kinase" evidence="22">
    <location>
        <begin position="697"/>
        <end position="934"/>
    </location>
</feature>
<dbReference type="RefSeq" id="WP_265262476.1">
    <property type="nucleotide sequence ID" value="NZ_JAIHOM010000002.1"/>
</dbReference>
<evidence type="ECO:0000256" key="16">
    <source>
        <dbReference type="ARBA" id="ARBA00023136"/>
    </source>
</evidence>